<dbReference type="InterPro" id="IPR058407">
    <property type="entry name" value="DUF8094"/>
</dbReference>
<reference evidence="4" key="1">
    <citation type="submission" date="2020-05" db="EMBL/GenBank/DDBJ databases">
        <authorList>
            <person name="Chiriac C."/>
            <person name="Salcher M."/>
            <person name="Ghai R."/>
            <person name="Kavagutti S V."/>
        </authorList>
    </citation>
    <scope>NUCLEOTIDE SEQUENCE</scope>
</reference>
<organism evidence="4">
    <name type="scientific">freshwater metagenome</name>
    <dbReference type="NCBI Taxonomy" id="449393"/>
    <lineage>
        <taxon>unclassified sequences</taxon>
        <taxon>metagenomes</taxon>
        <taxon>ecological metagenomes</taxon>
    </lineage>
</organism>
<feature type="transmembrane region" description="Helical" evidence="2">
    <location>
        <begin position="185"/>
        <end position="212"/>
    </location>
</feature>
<dbReference type="EMBL" id="CAEZTM010000008">
    <property type="protein sequence ID" value="CAB4564259.1"/>
    <property type="molecule type" value="Genomic_DNA"/>
</dbReference>
<feature type="compositionally biased region" description="Basic residues" evidence="1">
    <location>
        <begin position="232"/>
        <end position="247"/>
    </location>
</feature>
<keyword evidence="2" id="KW-0472">Membrane</keyword>
<dbReference type="AlphaFoldDB" id="A0A6J6DMR5"/>
<dbReference type="Pfam" id="PF26366">
    <property type="entry name" value="DUF8094"/>
    <property type="match status" value="1"/>
</dbReference>
<evidence type="ECO:0000313" key="4">
    <source>
        <dbReference type="EMBL" id="CAB4564259.1"/>
    </source>
</evidence>
<name>A0A6J6DMR5_9ZZZZ</name>
<feature type="domain" description="DUF8094" evidence="3">
    <location>
        <begin position="292"/>
        <end position="586"/>
    </location>
</feature>
<evidence type="ECO:0000256" key="1">
    <source>
        <dbReference type="SAM" id="MobiDB-lite"/>
    </source>
</evidence>
<proteinExistence type="predicted"/>
<evidence type="ECO:0000256" key="2">
    <source>
        <dbReference type="SAM" id="Phobius"/>
    </source>
</evidence>
<keyword evidence="2" id="KW-1133">Transmembrane helix</keyword>
<accession>A0A6J6DMR5</accession>
<keyword evidence="2" id="KW-0812">Transmembrane</keyword>
<gene>
    <name evidence="4" type="ORF">UFOPK1684_00320</name>
</gene>
<sequence>MRVIVAIVLLSVSVITLGFGIAQRTALGDNSLIDRPVVMDTTAPATIIHGTDLAAYPGRVTLSVGGSVSARVRTGDDVAVVTSERVFIAYGRTVDVMAWLSPGRHTQLLFDPLADGFIVLPRAGQDLTLPDPVGSDLWFQEYSEDGQISVSFSIPEDVSVLIMSDGTLPAPPNITVSWPLVTDSLVSLALIAVGIGSMVAGFVIMLIHYLVWRKNRGPRRRMTKRPQAPRGSYRHPRRSAGQPRGRRSARFVALPLAGAVLWGATACVPEPAQVEVEETESQIQAPLVVPYPAVTELQFSSIMAKIAAQIQAADEELAVNLLADRVGEPTLAARRAAYIIKRADPTSGTLTPILASPIRLVLPQQTSTWPRSVFGIIQDEDDLESPSVGVVLSQESPRSDYRLSYALVLAPQVQIPNLPSASLGSARLSPDSKLIRLSPIEVAEQYADVINQGTASPHSPGFALATDRLFIQLGPEAAALRQESFGNTVDVDWETTPTENEVVAFATADGGALVMATLQEIETVTPSQTGASVNSSIAVRALTSLSQSTRGFEVSSNIQVLWYVPPVGSDEGIRVLGYTYSLVGAKEVDSE</sequence>
<protein>
    <submittedName>
        <fullName evidence="4">Unannotated protein</fullName>
    </submittedName>
</protein>
<feature type="region of interest" description="Disordered" evidence="1">
    <location>
        <begin position="218"/>
        <end position="247"/>
    </location>
</feature>
<evidence type="ECO:0000259" key="3">
    <source>
        <dbReference type="Pfam" id="PF26366"/>
    </source>
</evidence>